<comment type="caution">
    <text evidence="2">The sequence shown here is derived from an EMBL/GenBank/DDBJ whole genome shotgun (WGS) entry which is preliminary data.</text>
</comment>
<dbReference type="AlphaFoldDB" id="A0A085G4U2"/>
<dbReference type="RefSeq" id="WP_034497854.1">
    <property type="nucleotide sequence ID" value="NZ_JMPI01000054.1"/>
</dbReference>
<keyword evidence="1" id="KW-0472">Membrane</keyword>
<proteinExistence type="predicted"/>
<evidence type="ECO:0000313" key="3">
    <source>
        <dbReference type="Proteomes" id="UP000028653"/>
    </source>
</evidence>
<feature type="transmembrane region" description="Helical" evidence="1">
    <location>
        <begin position="75"/>
        <end position="96"/>
    </location>
</feature>
<evidence type="ECO:0000256" key="1">
    <source>
        <dbReference type="SAM" id="Phobius"/>
    </source>
</evidence>
<dbReference type="Proteomes" id="UP000028653">
    <property type="component" value="Unassembled WGS sequence"/>
</dbReference>
<dbReference type="OrthoDB" id="5881970at2"/>
<evidence type="ECO:0000313" key="2">
    <source>
        <dbReference type="EMBL" id="KFC78737.1"/>
    </source>
</evidence>
<reference evidence="2 3" key="1">
    <citation type="submission" date="2014-05" db="EMBL/GenBank/DDBJ databases">
        <title>ATOL: Assembling a taxonomically balanced genome-scale reconstruction of the evolutionary history of the Enterobacteriaceae.</title>
        <authorList>
            <person name="Plunkett G.III."/>
            <person name="Neeno-Eckwall E.C."/>
            <person name="Glasner J.D."/>
            <person name="Perna N.T."/>
        </authorList>
    </citation>
    <scope>NUCLEOTIDE SEQUENCE [LARGE SCALE GENOMIC DNA]</scope>
    <source>
        <strain evidence="2 3">ATCC 33320</strain>
    </source>
</reference>
<name>A0A085G4U2_9ENTR</name>
<organism evidence="2 3">
    <name type="scientific">Buttiauxella agrestis ATCC 33320</name>
    <dbReference type="NCBI Taxonomy" id="1006004"/>
    <lineage>
        <taxon>Bacteria</taxon>
        <taxon>Pseudomonadati</taxon>
        <taxon>Pseudomonadota</taxon>
        <taxon>Gammaproteobacteria</taxon>
        <taxon>Enterobacterales</taxon>
        <taxon>Enterobacteriaceae</taxon>
        <taxon>Buttiauxella</taxon>
    </lineage>
</organism>
<dbReference type="EMBL" id="JMPI01000054">
    <property type="protein sequence ID" value="KFC78737.1"/>
    <property type="molecule type" value="Genomic_DNA"/>
</dbReference>
<accession>A0A085G4U2</accession>
<sequence>MFKKISFHIIPIQIFLGIFWFKNGFIDKVCGIFNGLMSPETAYHGDTWSGWKEYIVGTWDKSQVGHVVLSPLFDALFPVLIILQCLPFIFIIVSILKLEFLTDAKARTWLMKSAVASLFVTSVMLFSQTLSGASDGEYLWHLLAAGMVLIMYIKNINTITGKA</sequence>
<protein>
    <submittedName>
        <fullName evidence="2">Uncharacterized protein</fullName>
    </submittedName>
</protein>
<feature type="transmembrane region" description="Helical" evidence="1">
    <location>
        <begin position="138"/>
        <end position="156"/>
    </location>
</feature>
<feature type="transmembrane region" description="Helical" evidence="1">
    <location>
        <begin position="7"/>
        <end position="26"/>
    </location>
</feature>
<keyword evidence="3" id="KW-1185">Reference proteome</keyword>
<gene>
    <name evidence="2" type="ORF">GBAG_3183</name>
</gene>
<keyword evidence="1" id="KW-1133">Transmembrane helix</keyword>
<keyword evidence="1" id="KW-0812">Transmembrane</keyword>
<feature type="transmembrane region" description="Helical" evidence="1">
    <location>
        <begin position="108"/>
        <end position="126"/>
    </location>
</feature>